<evidence type="ECO:0000313" key="3">
    <source>
        <dbReference type="Proteomes" id="UP000772434"/>
    </source>
</evidence>
<protein>
    <submittedName>
        <fullName evidence="2">Uncharacterized protein</fullName>
    </submittedName>
</protein>
<dbReference type="AlphaFoldDB" id="A0A9P5PLX1"/>
<comment type="caution">
    <text evidence="2">The sequence shown here is derived from an EMBL/GenBank/DDBJ whole genome shotgun (WGS) entry which is preliminary data.</text>
</comment>
<organism evidence="2 3">
    <name type="scientific">Rhodocollybia butyracea</name>
    <dbReference type="NCBI Taxonomy" id="206335"/>
    <lineage>
        <taxon>Eukaryota</taxon>
        <taxon>Fungi</taxon>
        <taxon>Dikarya</taxon>
        <taxon>Basidiomycota</taxon>
        <taxon>Agaricomycotina</taxon>
        <taxon>Agaricomycetes</taxon>
        <taxon>Agaricomycetidae</taxon>
        <taxon>Agaricales</taxon>
        <taxon>Marasmiineae</taxon>
        <taxon>Omphalotaceae</taxon>
        <taxon>Rhodocollybia</taxon>
    </lineage>
</organism>
<sequence length="75" mass="7920">MPSTEDKKLPGVPLASTKMGAGLPPPVHPSLTSTSDSKSEELTWAEIVHLKEGMFWARVAGVQGAWDTEAGTGED</sequence>
<dbReference type="Proteomes" id="UP000772434">
    <property type="component" value="Unassembled WGS sequence"/>
</dbReference>
<name>A0A9P5PLX1_9AGAR</name>
<evidence type="ECO:0000313" key="2">
    <source>
        <dbReference type="EMBL" id="KAF9064932.1"/>
    </source>
</evidence>
<proteinExistence type="predicted"/>
<accession>A0A9P5PLX1</accession>
<gene>
    <name evidence="2" type="ORF">BDP27DRAFT_1425335</name>
</gene>
<dbReference type="OrthoDB" id="1748564at2759"/>
<reference evidence="2" key="1">
    <citation type="submission" date="2020-11" db="EMBL/GenBank/DDBJ databases">
        <authorList>
            <consortium name="DOE Joint Genome Institute"/>
            <person name="Ahrendt S."/>
            <person name="Riley R."/>
            <person name="Andreopoulos W."/>
            <person name="Labutti K."/>
            <person name="Pangilinan J."/>
            <person name="Ruiz-Duenas F.J."/>
            <person name="Barrasa J.M."/>
            <person name="Sanchez-Garcia M."/>
            <person name="Camarero S."/>
            <person name="Miyauchi S."/>
            <person name="Serrano A."/>
            <person name="Linde D."/>
            <person name="Babiker R."/>
            <person name="Drula E."/>
            <person name="Ayuso-Fernandez I."/>
            <person name="Pacheco R."/>
            <person name="Padilla G."/>
            <person name="Ferreira P."/>
            <person name="Barriuso J."/>
            <person name="Kellner H."/>
            <person name="Castanera R."/>
            <person name="Alfaro M."/>
            <person name="Ramirez L."/>
            <person name="Pisabarro A.G."/>
            <person name="Kuo A."/>
            <person name="Tritt A."/>
            <person name="Lipzen A."/>
            <person name="He G."/>
            <person name="Yan M."/>
            <person name="Ng V."/>
            <person name="Cullen D."/>
            <person name="Martin F."/>
            <person name="Rosso M.-N."/>
            <person name="Henrissat B."/>
            <person name="Hibbett D."/>
            <person name="Martinez A.T."/>
            <person name="Grigoriev I.V."/>
        </authorList>
    </citation>
    <scope>NUCLEOTIDE SEQUENCE</scope>
    <source>
        <strain evidence="2">AH 40177</strain>
    </source>
</reference>
<evidence type="ECO:0000256" key="1">
    <source>
        <dbReference type="SAM" id="MobiDB-lite"/>
    </source>
</evidence>
<dbReference type="EMBL" id="JADNRY010000112">
    <property type="protein sequence ID" value="KAF9064932.1"/>
    <property type="molecule type" value="Genomic_DNA"/>
</dbReference>
<keyword evidence="3" id="KW-1185">Reference proteome</keyword>
<feature type="region of interest" description="Disordered" evidence="1">
    <location>
        <begin position="1"/>
        <end position="40"/>
    </location>
</feature>